<dbReference type="AlphaFoldDB" id="A0A7C9E2U1"/>
<protein>
    <recommendedName>
        <fullName evidence="3">Secreted protein</fullName>
    </recommendedName>
</protein>
<evidence type="ECO:0008006" key="3">
    <source>
        <dbReference type="Google" id="ProtNLM"/>
    </source>
</evidence>
<evidence type="ECO:0000256" key="1">
    <source>
        <dbReference type="SAM" id="SignalP"/>
    </source>
</evidence>
<keyword evidence="1" id="KW-0732">Signal</keyword>
<dbReference type="EMBL" id="GISG01192604">
    <property type="protein sequence ID" value="MBA4656547.1"/>
    <property type="molecule type" value="Transcribed_RNA"/>
</dbReference>
<accession>A0A7C9E2U1</accession>
<reference evidence="2" key="2">
    <citation type="submission" date="2020-07" db="EMBL/GenBank/DDBJ databases">
        <authorList>
            <person name="Vera ALvarez R."/>
            <person name="Arias-Moreno D.M."/>
            <person name="Jimenez-Jacinto V."/>
            <person name="Jimenez-Bremont J.F."/>
            <person name="Swaminathan K."/>
            <person name="Moose S.P."/>
            <person name="Guerrero-Gonzalez M.L."/>
            <person name="Marino-Ramirez L."/>
            <person name="Landsman D."/>
            <person name="Rodriguez-Kessler M."/>
            <person name="Delgado-Sanchez P."/>
        </authorList>
    </citation>
    <scope>NUCLEOTIDE SEQUENCE</scope>
    <source>
        <tissue evidence="2">Cladode</tissue>
    </source>
</reference>
<dbReference type="EMBL" id="GISG01192603">
    <property type="protein sequence ID" value="MBA4656546.1"/>
    <property type="molecule type" value="Transcribed_RNA"/>
</dbReference>
<sequence length="121" mass="12827">MRLNLRLLFFSLLSASSNCLVSSSILWWITAALLSANCKDFSAVDCTAIAASASSSFNFNLLFDTSKAALVFCNSLFSMSTNLSRSSTACFPASTSISQASFHLSTSSSVAFILISSSSTF</sequence>
<reference evidence="2" key="1">
    <citation type="journal article" date="2013" name="J. Plant Res.">
        <title>Effect of fungi and light on seed germination of three Opuntia species from semiarid lands of central Mexico.</title>
        <authorList>
            <person name="Delgado-Sanchez P."/>
            <person name="Jimenez-Bremont J.F."/>
            <person name="Guerrero-Gonzalez Mde L."/>
            <person name="Flores J."/>
        </authorList>
    </citation>
    <scope>NUCLEOTIDE SEQUENCE</scope>
    <source>
        <tissue evidence="2">Cladode</tissue>
    </source>
</reference>
<proteinExistence type="predicted"/>
<feature type="signal peptide" evidence="1">
    <location>
        <begin position="1"/>
        <end position="19"/>
    </location>
</feature>
<feature type="chain" id="PRO_5036398493" description="Secreted protein" evidence="1">
    <location>
        <begin position="20"/>
        <end position="121"/>
    </location>
</feature>
<name>A0A7C9E2U1_OPUST</name>
<evidence type="ECO:0000313" key="2">
    <source>
        <dbReference type="EMBL" id="MBA4656547.1"/>
    </source>
</evidence>
<organism evidence="2">
    <name type="scientific">Opuntia streptacantha</name>
    <name type="common">Prickly pear cactus</name>
    <name type="synonym">Opuntia cardona</name>
    <dbReference type="NCBI Taxonomy" id="393608"/>
    <lineage>
        <taxon>Eukaryota</taxon>
        <taxon>Viridiplantae</taxon>
        <taxon>Streptophyta</taxon>
        <taxon>Embryophyta</taxon>
        <taxon>Tracheophyta</taxon>
        <taxon>Spermatophyta</taxon>
        <taxon>Magnoliopsida</taxon>
        <taxon>eudicotyledons</taxon>
        <taxon>Gunneridae</taxon>
        <taxon>Pentapetalae</taxon>
        <taxon>Caryophyllales</taxon>
        <taxon>Cactineae</taxon>
        <taxon>Cactaceae</taxon>
        <taxon>Opuntioideae</taxon>
        <taxon>Opuntia</taxon>
    </lineage>
</organism>